<evidence type="ECO:0000259" key="2">
    <source>
        <dbReference type="Pfam" id="PF03235"/>
    </source>
</evidence>
<keyword evidence="4" id="KW-1185">Reference proteome</keyword>
<evidence type="ECO:0000256" key="1">
    <source>
        <dbReference type="SAM" id="MobiDB-lite"/>
    </source>
</evidence>
<feature type="domain" description="GmrSD restriction endonucleases N-terminal" evidence="2">
    <location>
        <begin position="8"/>
        <end position="250"/>
    </location>
</feature>
<organism evidence="3 4">
    <name type="scientific">Thioalkalivibrio nitratireducens (strain DSM 14787 / UNIQEM 213 / ALEN2)</name>
    <dbReference type="NCBI Taxonomy" id="1255043"/>
    <lineage>
        <taxon>Bacteria</taxon>
        <taxon>Pseudomonadati</taxon>
        <taxon>Pseudomonadota</taxon>
        <taxon>Gammaproteobacteria</taxon>
        <taxon>Chromatiales</taxon>
        <taxon>Ectothiorhodospiraceae</taxon>
        <taxon>Thioalkalivibrio</taxon>
    </lineage>
</organism>
<dbReference type="PANTHER" id="PTHR37292:SF2">
    <property type="entry name" value="DUF262 DOMAIN-CONTAINING PROTEIN"/>
    <property type="match status" value="1"/>
</dbReference>
<dbReference type="STRING" id="1255043.TVNIR_2324"/>
<dbReference type="OrthoDB" id="9798761at2"/>
<gene>
    <name evidence="3" type="ordered locus">TVNIR_2324</name>
</gene>
<feature type="compositionally biased region" description="Basic and acidic residues" evidence="1">
    <location>
        <begin position="562"/>
        <end position="572"/>
    </location>
</feature>
<name>L0DY87_THIND</name>
<protein>
    <recommendedName>
        <fullName evidence="2">GmrSD restriction endonucleases N-terminal domain-containing protein</fullName>
    </recommendedName>
</protein>
<dbReference type="RefSeq" id="WP_015259088.1">
    <property type="nucleotide sequence ID" value="NC_019902.2"/>
</dbReference>
<dbReference type="KEGG" id="tni:TVNIR_2324"/>
<evidence type="ECO:0000313" key="4">
    <source>
        <dbReference type="Proteomes" id="UP000010809"/>
    </source>
</evidence>
<dbReference type="PANTHER" id="PTHR37292">
    <property type="entry name" value="VNG6097C"/>
    <property type="match status" value="1"/>
</dbReference>
<dbReference type="eggNOG" id="COG3472">
    <property type="taxonomic scope" value="Bacteria"/>
</dbReference>
<sequence>MLDPTLYGLLSQIDRDEIVLPAMQRPFVWKNERISRLIDSLLRGFPIGAVMLWRTRTVQRYRRISRDIDTGVATKYVFETSSRNDNRYLVLDGQQRLTSLYVCFRGSYDRRKLHLDVLSGDGTDKDPGTEYYDCRFLSSGEAEALNGEANGARVRFVPVSSLVNISPQKAAITANKIGTELGLNEPEMVRMADTYIRCASILGDHKSLQVITVDEDPSDNTPIEEVLEIFVRINSGGLVLLKSDLLMSLLDLKWNDIQPELQDLVREVNENRPYEFTRDDVLKSLLLAEGAETRFDRLVSDRNQVELLAENLPLHIDNVRRGWQLLGCILLDDCKISSERFFRGGHNALLPFVLFLACNPELSHSERRKLVLGIYVALMSGIFGGAEARMGVFARKTVACAYKFPLRELCELTRRHYGITSLDDLLRRHLDLALNIAHGGITLDRNPEELQRDHIFSKARLQEKGYEHEQINHYANFHFLRATDNLNKSDRPPHEWFRSPGKAPTYSDQDLAERLLTWDELEPGNFERMLDARGRRIREKAEEILGFSETEITSLFAKHAEERKVEQEDGQGRSKLSPLDSLSFYRPSSNR</sequence>
<dbReference type="Pfam" id="PF03235">
    <property type="entry name" value="GmrSD_N"/>
    <property type="match status" value="1"/>
</dbReference>
<dbReference type="InterPro" id="IPR004919">
    <property type="entry name" value="GmrSD_N"/>
</dbReference>
<dbReference type="eggNOG" id="COG1479">
    <property type="taxonomic scope" value="Bacteria"/>
</dbReference>
<dbReference type="AlphaFoldDB" id="L0DY87"/>
<feature type="region of interest" description="Disordered" evidence="1">
    <location>
        <begin position="562"/>
        <end position="591"/>
    </location>
</feature>
<accession>L0DY87</accession>
<evidence type="ECO:0000313" key="3">
    <source>
        <dbReference type="EMBL" id="AGA33967.1"/>
    </source>
</evidence>
<dbReference type="HOGENOM" id="CLU_034828_2_0_6"/>
<dbReference type="Proteomes" id="UP000010809">
    <property type="component" value="Chromosome"/>
</dbReference>
<dbReference type="PATRIC" id="fig|1255043.3.peg.2346"/>
<proteinExistence type="predicted"/>
<reference evidence="3" key="1">
    <citation type="submission" date="2015-12" db="EMBL/GenBank/DDBJ databases">
        <authorList>
            <person name="Tikhonova T.V."/>
            <person name="Pavlov A.R."/>
            <person name="Beletsky A.V."/>
            <person name="Mardanov A.V."/>
            <person name="Sorokin D.Y."/>
            <person name="Ravin N.V."/>
            <person name="Popov V.O."/>
        </authorList>
    </citation>
    <scope>NUCLEOTIDE SEQUENCE</scope>
    <source>
        <strain evidence="3">DSM 14787</strain>
    </source>
</reference>
<dbReference type="EMBL" id="CP003989">
    <property type="protein sequence ID" value="AGA33967.1"/>
    <property type="molecule type" value="Genomic_DNA"/>
</dbReference>